<feature type="transmembrane region" description="Helical" evidence="7">
    <location>
        <begin position="6"/>
        <end position="23"/>
    </location>
</feature>
<dbReference type="Proteomes" id="UP000295565">
    <property type="component" value="Unassembled WGS sequence"/>
</dbReference>
<gene>
    <name evidence="9" type="ORF">EV690_0259</name>
</gene>
<dbReference type="GO" id="GO:0005886">
    <property type="term" value="C:plasma membrane"/>
    <property type="evidence" value="ECO:0007669"/>
    <property type="project" value="UniProtKB-SubCell"/>
</dbReference>
<dbReference type="PANTHER" id="PTHR30506">
    <property type="entry name" value="INNER MEMBRANE PROTEIN"/>
    <property type="match status" value="1"/>
</dbReference>
<evidence type="ECO:0000256" key="5">
    <source>
        <dbReference type="ARBA" id="ARBA00022989"/>
    </source>
</evidence>
<feature type="domain" description="Glycine transporter" evidence="8">
    <location>
        <begin position="92"/>
        <end position="163"/>
    </location>
</feature>
<dbReference type="AlphaFoldDB" id="A0A4R1KH24"/>
<comment type="similarity">
    <text evidence="2">Belongs to the UPF0126 family.</text>
</comment>
<comment type="caution">
    <text evidence="9">The sequence shown here is derived from an EMBL/GenBank/DDBJ whole genome shotgun (WGS) entry which is preliminary data.</text>
</comment>
<accession>A0A4R1KH24</accession>
<sequence>MLITVLDYFGTAVFAVSGVLVATGRRMDPFGALVLATCTAIGGGTMRDMALGDTPVFWVHQLAYLWVILGACIISLVGLWRLKTLPWWLLPVADAIGMATFMAIGAVKARQSGAPLSICVLMGIITACGGGMLRDVLANRVPLVLRQEIYATACLAGGIVWILSVSVHSPFWISTLLCILTALLIRLVAIRYHLSLPTLMVRRY</sequence>
<dbReference type="PANTHER" id="PTHR30506:SF3">
    <property type="entry name" value="UPF0126 INNER MEMBRANE PROTEIN YADS-RELATED"/>
    <property type="match status" value="1"/>
</dbReference>
<feature type="domain" description="Glycine transporter" evidence="8">
    <location>
        <begin position="5"/>
        <end position="77"/>
    </location>
</feature>
<comment type="subcellular location">
    <subcellularLocation>
        <location evidence="1">Cell membrane</location>
        <topology evidence="1">Multi-pass membrane protein</topology>
    </subcellularLocation>
</comment>
<evidence type="ECO:0000256" key="7">
    <source>
        <dbReference type="SAM" id="Phobius"/>
    </source>
</evidence>
<feature type="transmembrane region" description="Helical" evidence="7">
    <location>
        <begin position="58"/>
        <end position="80"/>
    </location>
</feature>
<evidence type="ECO:0000256" key="4">
    <source>
        <dbReference type="ARBA" id="ARBA00022692"/>
    </source>
</evidence>
<evidence type="ECO:0000313" key="10">
    <source>
        <dbReference type="Proteomes" id="UP000295565"/>
    </source>
</evidence>
<keyword evidence="6 7" id="KW-0472">Membrane</keyword>
<evidence type="ECO:0000256" key="1">
    <source>
        <dbReference type="ARBA" id="ARBA00004651"/>
    </source>
</evidence>
<feature type="transmembrane region" description="Helical" evidence="7">
    <location>
        <begin position="30"/>
        <end position="46"/>
    </location>
</feature>
<feature type="transmembrane region" description="Helical" evidence="7">
    <location>
        <begin position="87"/>
        <end position="107"/>
    </location>
</feature>
<dbReference type="InterPro" id="IPR005115">
    <property type="entry name" value="Gly_transporter"/>
</dbReference>
<evidence type="ECO:0000259" key="8">
    <source>
        <dbReference type="Pfam" id="PF03458"/>
    </source>
</evidence>
<feature type="transmembrane region" description="Helical" evidence="7">
    <location>
        <begin position="171"/>
        <end position="194"/>
    </location>
</feature>
<name>A0A4R1KH24_9GAMM</name>
<evidence type="ECO:0000256" key="2">
    <source>
        <dbReference type="ARBA" id="ARBA00008193"/>
    </source>
</evidence>
<feature type="transmembrane region" description="Helical" evidence="7">
    <location>
        <begin position="113"/>
        <end position="137"/>
    </location>
</feature>
<evidence type="ECO:0000256" key="6">
    <source>
        <dbReference type="ARBA" id="ARBA00023136"/>
    </source>
</evidence>
<keyword evidence="5 7" id="KW-1133">Transmembrane helix</keyword>
<dbReference type="RefSeq" id="WP_131911130.1">
    <property type="nucleotide sequence ID" value="NZ_OU594967.1"/>
</dbReference>
<reference evidence="9 10" key="1">
    <citation type="submission" date="2019-03" db="EMBL/GenBank/DDBJ databases">
        <title>Genomic Encyclopedia of Type Strains, Phase IV (KMG-IV): sequencing the most valuable type-strain genomes for metagenomic binning, comparative biology and taxonomic classification.</title>
        <authorList>
            <person name="Goeker M."/>
        </authorList>
    </citation>
    <scope>NUCLEOTIDE SEQUENCE [LARGE SCALE GENOMIC DNA]</scope>
    <source>
        <strain evidence="9 10">DSM 18577</strain>
    </source>
</reference>
<proteinExistence type="inferred from homology"/>
<evidence type="ECO:0000313" key="9">
    <source>
        <dbReference type="EMBL" id="TCK63373.1"/>
    </source>
</evidence>
<dbReference type="EMBL" id="SMGD01000002">
    <property type="protein sequence ID" value="TCK63373.1"/>
    <property type="molecule type" value="Genomic_DNA"/>
</dbReference>
<dbReference type="Pfam" id="PF03458">
    <property type="entry name" value="Gly_transporter"/>
    <property type="match status" value="2"/>
</dbReference>
<protein>
    <submittedName>
        <fullName evidence="9">Putative membrane protein YeiH</fullName>
    </submittedName>
</protein>
<keyword evidence="10" id="KW-1185">Reference proteome</keyword>
<keyword evidence="4 7" id="KW-0812">Transmembrane</keyword>
<dbReference type="OrthoDB" id="9791874at2"/>
<evidence type="ECO:0000256" key="3">
    <source>
        <dbReference type="ARBA" id="ARBA00022475"/>
    </source>
</evidence>
<keyword evidence="3" id="KW-1003">Cell membrane</keyword>
<organism evidence="9 10">
    <name type="scientific">Celerinatantimonas diazotrophica</name>
    <dbReference type="NCBI Taxonomy" id="412034"/>
    <lineage>
        <taxon>Bacteria</taxon>
        <taxon>Pseudomonadati</taxon>
        <taxon>Pseudomonadota</taxon>
        <taxon>Gammaproteobacteria</taxon>
        <taxon>Celerinatantimonadaceae</taxon>
        <taxon>Celerinatantimonas</taxon>
    </lineage>
</organism>
<feature type="transmembrane region" description="Helical" evidence="7">
    <location>
        <begin position="149"/>
        <end position="165"/>
    </location>
</feature>